<feature type="domain" description="DUF6534" evidence="2">
    <location>
        <begin position="172"/>
        <end position="250"/>
    </location>
</feature>
<evidence type="ECO:0000256" key="1">
    <source>
        <dbReference type="SAM" id="Phobius"/>
    </source>
</evidence>
<evidence type="ECO:0000313" key="4">
    <source>
        <dbReference type="Proteomes" id="UP000320762"/>
    </source>
</evidence>
<dbReference type="PANTHER" id="PTHR40465:SF1">
    <property type="entry name" value="DUF6534 DOMAIN-CONTAINING PROTEIN"/>
    <property type="match status" value="1"/>
</dbReference>
<name>A0A550CFR7_9AGAR</name>
<feature type="transmembrane region" description="Helical" evidence="1">
    <location>
        <begin position="95"/>
        <end position="114"/>
    </location>
</feature>
<dbReference type="OrthoDB" id="2562493at2759"/>
<keyword evidence="4" id="KW-1185">Reference proteome</keyword>
<feature type="transmembrane region" description="Helical" evidence="1">
    <location>
        <begin position="205"/>
        <end position="227"/>
    </location>
</feature>
<evidence type="ECO:0000259" key="2">
    <source>
        <dbReference type="Pfam" id="PF20152"/>
    </source>
</evidence>
<evidence type="ECO:0000313" key="3">
    <source>
        <dbReference type="EMBL" id="TRM63643.1"/>
    </source>
</evidence>
<keyword evidence="1" id="KW-0472">Membrane</keyword>
<organism evidence="3 4">
    <name type="scientific">Schizophyllum amplum</name>
    <dbReference type="NCBI Taxonomy" id="97359"/>
    <lineage>
        <taxon>Eukaryota</taxon>
        <taxon>Fungi</taxon>
        <taxon>Dikarya</taxon>
        <taxon>Basidiomycota</taxon>
        <taxon>Agaricomycotina</taxon>
        <taxon>Agaricomycetes</taxon>
        <taxon>Agaricomycetidae</taxon>
        <taxon>Agaricales</taxon>
        <taxon>Schizophyllaceae</taxon>
        <taxon>Schizophyllum</taxon>
    </lineage>
</organism>
<feature type="transmembrane region" description="Helical" evidence="1">
    <location>
        <begin position="20"/>
        <end position="40"/>
    </location>
</feature>
<dbReference type="AlphaFoldDB" id="A0A550CFR7"/>
<accession>A0A550CFR7</accession>
<proteinExistence type="predicted"/>
<gene>
    <name evidence="3" type="ORF">BD626DRAFT_274700</name>
</gene>
<comment type="caution">
    <text evidence="3">The sequence shown here is derived from an EMBL/GenBank/DDBJ whole genome shotgun (WGS) entry which is preliminary data.</text>
</comment>
<sequence>MPPVGLREYNTDATLVLGPAVIAILLNVLLGGVCFLQVIHYFSGKFGDTWPVFALVCWVAVINVADTVCAGNLMWYYTVDTYVDNTYALLAPWQYHATAISSSMISLPVQHFLAWRMYQFSQSKALFALVSAMSITQGVLMIFVSASFIEEGESDAERLMPIFVVSYVAALANEILITSNLLYHFYKHRTGMKNTDLVMSQLSRIVMETAIPVTLCSILAGVSVLAIPRSNVFLIFTMAMGRLYTNTLLTVRFPLCCIPAPTAQSNFLRP</sequence>
<dbReference type="Proteomes" id="UP000320762">
    <property type="component" value="Unassembled WGS sequence"/>
</dbReference>
<dbReference type="EMBL" id="VDMD01000009">
    <property type="protein sequence ID" value="TRM63643.1"/>
    <property type="molecule type" value="Genomic_DNA"/>
</dbReference>
<dbReference type="PANTHER" id="PTHR40465">
    <property type="entry name" value="CHROMOSOME 1, WHOLE GENOME SHOTGUN SEQUENCE"/>
    <property type="match status" value="1"/>
</dbReference>
<protein>
    <recommendedName>
        <fullName evidence="2">DUF6534 domain-containing protein</fullName>
    </recommendedName>
</protein>
<reference evidence="3 4" key="1">
    <citation type="journal article" date="2019" name="New Phytol.">
        <title>Comparative genomics reveals unique wood-decay strategies and fruiting body development in the Schizophyllaceae.</title>
        <authorList>
            <person name="Almasi E."/>
            <person name="Sahu N."/>
            <person name="Krizsan K."/>
            <person name="Balint B."/>
            <person name="Kovacs G.M."/>
            <person name="Kiss B."/>
            <person name="Cseklye J."/>
            <person name="Drula E."/>
            <person name="Henrissat B."/>
            <person name="Nagy I."/>
            <person name="Chovatia M."/>
            <person name="Adam C."/>
            <person name="LaButti K."/>
            <person name="Lipzen A."/>
            <person name="Riley R."/>
            <person name="Grigoriev I.V."/>
            <person name="Nagy L.G."/>
        </authorList>
    </citation>
    <scope>NUCLEOTIDE SEQUENCE [LARGE SCALE GENOMIC DNA]</scope>
    <source>
        <strain evidence="3 4">NL-1724</strain>
    </source>
</reference>
<keyword evidence="1" id="KW-1133">Transmembrane helix</keyword>
<feature type="transmembrane region" description="Helical" evidence="1">
    <location>
        <begin position="126"/>
        <end position="149"/>
    </location>
</feature>
<dbReference type="STRING" id="97359.A0A550CFR7"/>
<feature type="transmembrane region" description="Helical" evidence="1">
    <location>
        <begin position="52"/>
        <end position="75"/>
    </location>
</feature>
<feature type="transmembrane region" description="Helical" evidence="1">
    <location>
        <begin position="161"/>
        <end position="185"/>
    </location>
</feature>
<dbReference type="InterPro" id="IPR045339">
    <property type="entry name" value="DUF6534"/>
</dbReference>
<keyword evidence="1" id="KW-0812">Transmembrane</keyword>
<dbReference type="Pfam" id="PF20152">
    <property type="entry name" value="DUF6534"/>
    <property type="match status" value="1"/>
</dbReference>